<reference evidence="2 3" key="1">
    <citation type="journal article" date="2021" name="Commun. Biol.">
        <title>The genome of Shorea leprosula (Dipterocarpaceae) highlights the ecological relevance of drought in aseasonal tropical rainforests.</title>
        <authorList>
            <person name="Ng K.K.S."/>
            <person name="Kobayashi M.J."/>
            <person name="Fawcett J.A."/>
            <person name="Hatakeyama M."/>
            <person name="Paape T."/>
            <person name="Ng C.H."/>
            <person name="Ang C.C."/>
            <person name="Tnah L.H."/>
            <person name="Lee C.T."/>
            <person name="Nishiyama T."/>
            <person name="Sese J."/>
            <person name="O'Brien M.J."/>
            <person name="Copetti D."/>
            <person name="Mohd Noor M.I."/>
            <person name="Ong R.C."/>
            <person name="Putra M."/>
            <person name="Sireger I.Z."/>
            <person name="Indrioko S."/>
            <person name="Kosugi Y."/>
            <person name="Izuno A."/>
            <person name="Isagi Y."/>
            <person name="Lee S.L."/>
            <person name="Shimizu K.K."/>
        </authorList>
    </citation>
    <scope>NUCLEOTIDE SEQUENCE [LARGE SCALE GENOMIC DNA]</scope>
    <source>
        <strain evidence="2">214</strain>
    </source>
</reference>
<evidence type="ECO:0000313" key="2">
    <source>
        <dbReference type="EMBL" id="GKU93133.1"/>
    </source>
</evidence>
<dbReference type="EMBL" id="BPVZ01000006">
    <property type="protein sequence ID" value="GKU93133.1"/>
    <property type="molecule type" value="Genomic_DNA"/>
</dbReference>
<accession>A0AAV5I577</accession>
<evidence type="ECO:0000256" key="1">
    <source>
        <dbReference type="SAM" id="MobiDB-lite"/>
    </source>
</evidence>
<organism evidence="2 3">
    <name type="scientific">Rubroshorea leprosula</name>
    <dbReference type="NCBI Taxonomy" id="152421"/>
    <lineage>
        <taxon>Eukaryota</taxon>
        <taxon>Viridiplantae</taxon>
        <taxon>Streptophyta</taxon>
        <taxon>Embryophyta</taxon>
        <taxon>Tracheophyta</taxon>
        <taxon>Spermatophyta</taxon>
        <taxon>Magnoliopsida</taxon>
        <taxon>eudicotyledons</taxon>
        <taxon>Gunneridae</taxon>
        <taxon>Pentapetalae</taxon>
        <taxon>rosids</taxon>
        <taxon>malvids</taxon>
        <taxon>Malvales</taxon>
        <taxon>Dipterocarpaceae</taxon>
        <taxon>Rubroshorea</taxon>
    </lineage>
</organism>
<evidence type="ECO:0000313" key="3">
    <source>
        <dbReference type="Proteomes" id="UP001054252"/>
    </source>
</evidence>
<feature type="region of interest" description="Disordered" evidence="1">
    <location>
        <begin position="1"/>
        <end position="26"/>
    </location>
</feature>
<keyword evidence="3" id="KW-1185">Reference proteome</keyword>
<name>A0AAV5I577_9ROSI</name>
<gene>
    <name evidence="2" type="ORF">SLEP1_g6758</name>
</gene>
<dbReference type="AlphaFoldDB" id="A0AAV5I577"/>
<protein>
    <submittedName>
        <fullName evidence="2">Uncharacterized protein</fullName>
    </submittedName>
</protein>
<comment type="caution">
    <text evidence="2">The sequence shown here is derived from an EMBL/GenBank/DDBJ whole genome shotgun (WGS) entry which is preliminary data.</text>
</comment>
<dbReference type="Proteomes" id="UP001054252">
    <property type="component" value="Unassembled WGS sequence"/>
</dbReference>
<sequence length="106" mass="11773">MVDLGEEPDLSLSWVPPEEPRSGSFGGTQLRFLAEPRAGFLTTRNPARELMVGLSGSFAGSEMIDEHVRKLIKGHSRLHILSLPFYILARAPLGLEFHRTQLAAEF</sequence>
<proteinExistence type="predicted"/>